<protein>
    <submittedName>
        <fullName evidence="2">Uncharacterized protein</fullName>
    </submittedName>
</protein>
<evidence type="ECO:0000313" key="2">
    <source>
        <dbReference type="EMBL" id="CAI2370402.1"/>
    </source>
</evidence>
<organism evidence="2 3">
    <name type="scientific">Euplotes crassus</name>
    <dbReference type="NCBI Taxonomy" id="5936"/>
    <lineage>
        <taxon>Eukaryota</taxon>
        <taxon>Sar</taxon>
        <taxon>Alveolata</taxon>
        <taxon>Ciliophora</taxon>
        <taxon>Intramacronucleata</taxon>
        <taxon>Spirotrichea</taxon>
        <taxon>Hypotrichia</taxon>
        <taxon>Euplotida</taxon>
        <taxon>Euplotidae</taxon>
        <taxon>Moneuplotes</taxon>
    </lineage>
</organism>
<keyword evidence="3" id="KW-1185">Reference proteome</keyword>
<sequence>MRGLPSFMHPRLPTMGSTLVSRVSRGNKSSKINLNGSFSKQKRFLDYKIRSKITSKKLGPGSYKDSDNFRKLRQKPCMTKFSKSSVLDDSSDPCYMYVGNHLMYEPEFVRSFGRSTCHKRVNSASDFKKTKKGCTRECYTVQEGEVSPDKKKSAQSVKMKARNQKIRFSANYTEIKKETVLVMNEEQKTAQNRPETHQFAKNHGQIRVKNKKRVKSQSKNTKSQVLYPGRKKGTLEPLSGKSALKLRSNLKPGQFKVTGKKAEGVEEEMQAEINKDSIQIATQNRSNTRYEVNDSTLDNTGDLEAHYEKEASCSKDGQQNLSDRKKAIPGLSNDVKNSNLNRIASQEASKPSVPKENLPQNRMKNLYRAYGKQSFTEAKKSTLKSIKTRPKSTL</sequence>
<comment type="caution">
    <text evidence="2">The sequence shown here is derived from an EMBL/GenBank/DDBJ whole genome shotgun (WGS) entry which is preliminary data.</text>
</comment>
<reference evidence="2" key="1">
    <citation type="submission" date="2023-07" db="EMBL/GenBank/DDBJ databases">
        <authorList>
            <consortium name="AG Swart"/>
            <person name="Singh M."/>
            <person name="Singh A."/>
            <person name="Seah K."/>
            <person name="Emmerich C."/>
        </authorList>
    </citation>
    <scope>NUCLEOTIDE SEQUENCE</scope>
    <source>
        <strain evidence="2">DP1</strain>
    </source>
</reference>
<feature type="region of interest" description="Disordered" evidence="1">
    <location>
        <begin position="189"/>
        <end position="237"/>
    </location>
</feature>
<feature type="compositionally biased region" description="Polar residues" evidence="1">
    <location>
        <begin position="334"/>
        <end position="349"/>
    </location>
</feature>
<gene>
    <name evidence="2" type="ORF">ECRASSUSDP1_LOCUS11714</name>
</gene>
<dbReference type="AlphaFoldDB" id="A0AAD1UP44"/>
<accession>A0AAD1UP44</accession>
<proteinExistence type="predicted"/>
<evidence type="ECO:0000313" key="3">
    <source>
        <dbReference type="Proteomes" id="UP001295684"/>
    </source>
</evidence>
<name>A0AAD1UP44_EUPCR</name>
<feature type="compositionally biased region" description="Basic residues" evidence="1">
    <location>
        <begin position="204"/>
        <end position="216"/>
    </location>
</feature>
<dbReference type="Proteomes" id="UP001295684">
    <property type="component" value="Unassembled WGS sequence"/>
</dbReference>
<dbReference type="EMBL" id="CAMPGE010011578">
    <property type="protein sequence ID" value="CAI2370402.1"/>
    <property type="molecule type" value="Genomic_DNA"/>
</dbReference>
<evidence type="ECO:0000256" key="1">
    <source>
        <dbReference type="SAM" id="MobiDB-lite"/>
    </source>
</evidence>
<feature type="region of interest" description="Disordered" evidence="1">
    <location>
        <begin position="311"/>
        <end position="364"/>
    </location>
</feature>